<comment type="caution">
    <text evidence="2">The sequence shown here is derived from an EMBL/GenBank/DDBJ whole genome shotgun (WGS) entry which is preliminary data.</text>
</comment>
<sequence length="109" mass="11491">MTEPITEIGFEAGFIVIKTGKGNIPKRYAIAEVLRAADIPALTFAQVAAVTTLAGLMAILIRTLIDRDILDNSFGDSLGLDVGIDSIIYSLEQIGGGEAYAEPNIAVPN</sequence>
<keyword evidence="1" id="KW-0472">Membrane</keyword>
<gene>
    <name evidence="2" type="ORF">LCGC14_1532480</name>
</gene>
<evidence type="ECO:0000313" key="2">
    <source>
        <dbReference type="EMBL" id="KKM61366.1"/>
    </source>
</evidence>
<reference evidence="2" key="1">
    <citation type="journal article" date="2015" name="Nature">
        <title>Complex archaea that bridge the gap between prokaryotes and eukaryotes.</title>
        <authorList>
            <person name="Spang A."/>
            <person name="Saw J.H."/>
            <person name="Jorgensen S.L."/>
            <person name="Zaremba-Niedzwiedzka K."/>
            <person name="Martijn J."/>
            <person name="Lind A.E."/>
            <person name="van Eijk R."/>
            <person name="Schleper C."/>
            <person name="Guy L."/>
            <person name="Ettema T.J."/>
        </authorList>
    </citation>
    <scope>NUCLEOTIDE SEQUENCE</scope>
</reference>
<proteinExistence type="predicted"/>
<feature type="transmembrane region" description="Helical" evidence="1">
    <location>
        <begin position="44"/>
        <end position="65"/>
    </location>
</feature>
<accession>A0A0F9JGC4</accession>
<keyword evidence="1" id="KW-0812">Transmembrane</keyword>
<dbReference type="AlphaFoldDB" id="A0A0F9JGC4"/>
<organism evidence="2">
    <name type="scientific">marine sediment metagenome</name>
    <dbReference type="NCBI Taxonomy" id="412755"/>
    <lineage>
        <taxon>unclassified sequences</taxon>
        <taxon>metagenomes</taxon>
        <taxon>ecological metagenomes</taxon>
    </lineage>
</organism>
<name>A0A0F9JGC4_9ZZZZ</name>
<evidence type="ECO:0000256" key="1">
    <source>
        <dbReference type="SAM" id="Phobius"/>
    </source>
</evidence>
<protein>
    <submittedName>
        <fullName evidence="2">Uncharacterized protein</fullName>
    </submittedName>
</protein>
<keyword evidence="1" id="KW-1133">Transmembrane helix</keyword>
<dbReference type="EMBL" id="LAZR01011498">
    <property type="protein sequence ID" value="KKM61366.1"/>
    <property type="molecule type" value="Genomic_DNA"/>
</dbReference>